<name>A0A737F6S2_SALGL</name>
<feature type="domain" description="Bacterial Immunoglobulin-like 21" evidence="1">
    <location>
        <begin position="1047"/>
        <end position="1157"/>
    </location>
</feature>
<evidence type="ECO:0000259" key="2">
    <source>
        <dbReference type="Pfam" id="PF05689"/>
    </source>
</evidence>
<feature type="domain" description="InvasinE Adhesion" evidence="2">
    <location>
        <begin position="330"/>
        <end position="460"/>
    </location>
</feature>
<gene>
    <name evidence="3" type="ORF">GND26_003479</name>
</gene>
<accession>A0A737F6S2</accession>
<dbReference type="InterPro" id="IPR008542">
    <property type="entry name" value="BIg21"/>
</dbReference>
<dbReference type="Pfam" id="PF05688">
    <property type="entry name" value="BIg21"/>
    <property type="match status" value="5"/>
</dbReference>
<dbReference type="EMBL" id="DAATDI010000013">
    <property type="protein sequence ID" value="HAE8134306.1"/>
    <property type="molecule type" value="Genomic_DNA"/>
</dbReference>
<dbReference type="InterPro" id="IPR008541">
    <property type="entry name" value="InvE_AD"/>
</dbReference>
<sequence>MDRNRQVNKVVHFLLTLLIMFAVSIAPAQALLKGGTWQELNSVTGAVNGTAPLADGAIIPLYQGSTLLDPSKTHDIEFSAMPRDFSADATSTSMRAVNSTDTEGDLFSDPPTIAWENRQPPAMGLVWADAATPDTPLSPQPVPNLTFCAQNPAGRQLVAWAQVEDETNVPALWLFTRTGVPNYATIPLLSPKVALNIKPAVSDPVSVSGDHVDASFEASKVKVGESITLTVTTKACDGEPAINAPFVIRREDAINRQGVVNNANPVRVGNTELTTAQTEYHGVTDGQGNATVVVTQENGPGVKTRLIVSSQNYPTLTDNVDVIFTTITSPDSDKASMYGHMIESATATLNGITYTFTRPKLAAEASGADKSVVDTNETWALFDWNGADNHCNILPDAEQLVQMRHEHSTLATYTGWPATDDAEYWSLTKDQMSGYHAAVHMNSASVVRAADSDTLLVSCVDKAQPAAHPQITLSPQGPYKAQVGESIDLTMTVVDRDTQKPLPYRYMELFIDPAKNRKGEHQDAWDNLRVTVDSEGMSASSPEHYTGVTDVNGQAHLTLKHNSGLGVETPIRIVMPDDEGGNVELSFSVIFTVVTSPDVDGANMWGHMRGVVDAGNLYKRPLLAVEASHKDGQFSENNEEWATFNSVASATAQCGVGQVPDQSSLAHLYSEHAGGQMESEHGWPTYLNYWSSTYQSATTWKLIALTNGSEFANSNVSIYASCLASDNPVAASITIEPVNPSQWYDGSDVHAVKVKKGETMQLKVTVKDASGNPIPEAPFVLTRGDGYDRRGEKYTAQDGDDLQGIVTPVVIDGESLAWTTTKMGSQTGTDGTRIISVTRPDTHGTRTAINATLYENAAVSASIDTIFTVVTSPDVSVARMWGHMAPSLTAADGAVYQRPLLYAELSSTDNTASKQETNETWAVFHGPASEGANPARCAAGYYPAVEALDSLYSKYPSRTINTAQGWPVYYSYWSGSNSTSFSSGAKLDFYYAVDLADGSRRSENSATSTAWQYQICATTPLPQATQITLTSPQAMDDAIQAVKAKNSESIPLLITTTDAMGNPVPYATFSLKRDAGKARNTDYNKFVATNGTNMTVTPLTGAQQQFYYATSVLTGADGTLALTLAEPGGIGLKNQLTANLNDTPTATSSLPVVFTVLTSPDSDKANMYGHMPETFTASNGAEFKRPLVAGEPSSEAHTDTYFETNENWLMVNSFNTGNYGGCPMNQMAAIDDFTALYNDHPSGKVATDIGLPVGKRWWAGDSLLKGSTLYWQYKDLKTGKNYSMSENPGNYYLQLCLTTSRSGLNIALSSDAWNADKSAAVAKKGETIPMTVTVTNDAGQPQAGVAVLLTRDYAYSRGAVDKQYIEPGVIGEPVPFTTSPANMMLTPVAPAGTAMAFNNQNGLSTKWSGFTGDDGKLRFTLTQDKSLGLKTSVTAALANQFDEAASVDAIFTVQTSPDTPYASYWGHMPDTVQVNGVTLRRPYLKAELSAAPRDTWPFNNEIWGTNYYYQSEHVETSLTHLCGSQENIASLDDLKALQSVIGTLQWPTTSSWDYVSQDEGQSNKYYCSFNETTGQTTCTREKATTSGLGSCRVP</sequence>
<comment type="caution">
    <text evidence="3">The sequence shown here is derived from an EMBL/GenBank/DDBJ whole genome shotgun (WGS) entry which is preliminary data.</text>
</comment>
<feature type="domain" description="InvasinE Adhesion" evidence="2">
    <location>
        <begin position="597"/>
        <end position="723"/>
    </location>
</feature>
<reference evidence="3" key="2">
    <citation type="submission" date="2018-07" db="EMBL/GenBank/DDBJ databases">
        <authorList>
            <consortium name="NCBI Pathogen Detection Project"/>
        </authorList>
    </citation>
    <scope>NUCLEOTIDE SEQUENCE</scope>
    <source>
        <strain evidence="3">NCTR-SF55</strain>
    </source>
</reference>
<feature type="domain" description="InvasinE Adhesion" evidence="2">
    <location>
        <begin position="1160"/>
        <end position="1296"/>
    </location>
</feature>
<organism evidence="3">
    <name type="scientific">Salmonella gallinarum</name>
    <dbReference type="NCBI Taxonomy" id="594"/>
    <lineage>
        <taxon>Bacteria</taxon>
        <taxon>Pseudomonadati</taxon>
        <taxon>Pseudomonadota</taxon>
        <taxon>Gammaproteobacteria</taxon>
        <taxon>Enterobacterales</taxon>
        <taxon>Enterobacteriaceae</taxon>
        <taxon>Salmonella</taxon>
    </lineage>
</organism>
<protein>
    <submittedName>
        <fullName evidence="3">Exotoxin</fullName>
    </submittedName>
</protein>
<evidence type="ECO:0000313" key="3">
    <source>
        <dbReference type="EMBL" id="HAE8134306.1"/>
    </source>
</evidence>
<feature type="domain" description="Bacterial Immunoglobulin-like 21" evidence="1">
    <location>
        <begin position="484"/>
        <end position="594"/>
    </location>
</feature>
<feature type="domain" description="Bacterial Immunoglobulin-like 21" evidence="1">
    <location>
        <begin position="757"/>
        <end position="870"/>
    </location>
</feature>
<proteinExistence type="predicted"/>
<reference evidence="3" key="1">
    <citation type="journal article" date="2018" name="Genome Biol.">
        <title>SKESA: strategic k-mer extension for scrupulous assemblies.</title>
        <authorList>
            <person name="Souvorov A."/>
            <person name="Agarwala R."/>
            <person name="Lipman D.J."/>
        </authorList>
    </citation>
    <scope>NUCLEOTIDE SEQUENCE</scope>
    <source>
        <strain evidence="3">NCTR-SF55</strain>
    </source>
</reference>
<feature type="domain" description="InvasinE Adhesion" evidence="2">
    <location>
        <begin position="1457"/>
        <end position="1591"/>
    </location>
</feature>
<feature type="domain" description="Bacterial Immunoglobulin-like 21" evidence="1">
    <location>
        <begin position="1325"/>
        <end position="1453"/>
    </location>
</feature>
<evidence type="ECO:0000259" key="1">
    <source>
        <dbReference type="Pfam" id="PF05688"/>
    </source>
</evidence>
<feature type="domain" description="Bacterial Immunoglobulin-like 21" evidence="1">
    <location>
        <begin position="224"/>
        <end position="327"/>
    </location>
</feature>
<feature type="domain" description="InvasinE Adhesion" evidence="2">
    <location>
        <begin position="873"/>
        <end position="1016"/>
    </location>
</feature>
<dbReference type="Pfam" id="PF05689">
    <property type="entry name" value="InvE_AD"/>
    <property type="match status" value="5"/>
</dbReference>
<dbReference type="RefSeq" id="WP_072200792.1">
    <property type="nucleotide sequence ID" value="NZ_JABBKH010000006.1"/>
</dbReference>